<dbReference type="AlphaFoldDB" id="A0A8T0RQ92"/>
<dbReference type="Proteomes" id="UP000823388">
    <property type="component" value="Chromosome 5N"/>
</dbReference>
<comment type="caution">
    <text evidence="1">The sequence shown here is derived from an EMBL/GenBank/DDBJ whole genome shotgun (WGS) entry which is preliminary data.</text>
</comment>
<dbReference type="SUPFAM" id="SSF52075">
    <property type="entry name" value="Outer arm dynein light chain 1"/>
    <property type="match status" value="1"/>
</dbReference>
<dbReference type="Gene3D" id="3.80.10.10">
    <property type="entry name" value="Ribonuclease Inhibitor"/>
    <property type="match status" value="1"/>
</dbReference>
<dbReference type="EMBL" id="CM029046">
    <property type="protein sequence ID" value="KAG2588531.1"/>
    <property type="molecule type" value="Genomic_DNA"/>
</dbReference>
<proteinExistence type="predicted"/>
<name>A0A8T0RQ92_PANVG</name>
<dbReference type="InterPro" id="IPR032675">
    <property type="entry name" value="LRR_dom_sf"/>
</dbReference>
<sequence>MFSQGSRYLISPRSLIHWITIKKTINEKHGFGSLIKFDKCFVPNKFAILIFSALVRVGEEDGAAQQRAADRGCAANQRWGMAAAATPQSIIQRSSPSDAFSPGIKNFTVLIELDLLDNNITALPAELGLLEPNLQVLKLDGNPLIRYLPRRYQPTLVKERQGIGAGRRDGGPPFCCAGTSHRNARSRTPRSCHCR</sequence>
<evidence type="ECO:0000313" key="1">
    <source>
        <dbReference type="EMBL" id="KAG2588531.1"/>
    </source>
</evidence>
<protein>
    <submittedName>
        <fullName evidence="1">Uncharacterized protein</fullName>
    </submittedName>
</protein>
<evidence type="ECO:0000313" key="2">
    <source>
        <dbReference type="Proteomes" id="UP000823388"/>
    </source>
</evidence>
<gene>
    <name evidence="1" type="ORF">PVAP13_5NG340900</name>
</gene>
<reference evidence="1" key="1">
    <citation type="submission" date="2020-05" db="EMBL/GenBank/DDBJ databases">
        <title>WGS assembly of Panicum virgatum.</title>
        <authorList>
            <person name="Lovell J.T."/>
            <person name="Jenkins J."/>
            <person name="Shu S."/>
            <person name="Juenger T.E."/>
            <person name="Schmutz J."/>
        </authorList>
    </citation>
    <scope>NUCLEOTIDE SEQUENCE</scope>
    <source>
        <strain evidence="1">AP13</strain>
    </source>
</reference>
<organism evidence="1 2">
    <name type="scientific">Panicum virgatum</name>
    <name type="common">Blackwell switchgrass</name>
    <dbReference type="NCBI Taxonomy" id="38727"/>
    <lineage>
        <taxon>Eukaryota</taxon>
        <taxon>Viridiplantae</taxon>
        <taxon>Streptophyta</taxon>
        <taxon>Embryophyta</taxon>
        <taxon>Tracheophyta</taxon>
        <taxon>Spermatophyta</taxon>
        <taxon>Magnoliopsida</taxon>
        <taxon>Liliopsida</taxon>
        <taxon>Poales</taxon>
        <taxon>Poaceae</taxon>
        <taxon>PACMAD clade</taxon>
        <taxon>Panicoideae</taxon>
        <taxon>Panicodae</taxon>
        <taxon>Paniceae</taxon>
        <taxon>Panicinae</taxon>
        <taxon>Panicum</taxon>
        <taxon>Panicum sect. Hiantes</taxon>
    </lineage>
</organism>
<accession>A0A8T0RQ92</accession>
<keyword evidence="2" id="KW-1185">Reference proteome</keyword>